<evidence type="ECO:0000313" key="5">
    <source>
        <dbReference type="Proteomes" id="UP000594468"/>
    </source>
</evidence>
<keyword evidence="5" id="KW-1185">Reference proteome</keyword>
<dbReference type="AlphaFoldDB" id="A0A7S8IFF4"/>
<feature type="domain" description="VIT" evidence="3">
    <location>
        <begin position="32"/>
        <end position="160"/>
    </location>
</feature>
<dbReference type="Pfam" id="PF00092">
    <property type="entry name" value="VWA"/>
    <property type="match status" value="1"/>
</dbReference>
<dbReference type="Pfam" id="PF08487">
    <property type="entry name" value="VIT"/>
    <property type="match status" value="1"/>
</dbReference>
<dbReference type="RefSeq" id="WP_195171598.1">
    <property type="nucleotide sequence ID" value="NZ_CP062983.1"/>
</dbReference>
<feature type="domain" description="VWFA" evidence="2">
    <location>
        <begin position="282"/>
        <end position="453"/>
    </location>
</feature>
<dbReference type="PANTHER" id="PTHR45737">
    <property type="entry name" value="VON WILLEBRAND FACTOR A DOMAIN-CONTAINING PROTEIN 5A"/>
    <property type="match status" value="1"/>
</dbReference>
<dbReference type="KEGG" id="pmet:G4Y79_03875"/>
<dbReference type="Gene3D" id="3.40.50.410">
    <property type="entry name" value="von Willebrand factor, type A domain"/>
    <property type="match status" value="1"/>
</dbReference>
<keyword evidence="1" id="KW-0732">Signal</keyword>
<evidence type="ECO:0000259" key="3">
    <source>
        <dbReference type="PROSITE" id="PS51468"/>
    </source>
</evidence>
<protein>
    <submittedName>
        <fullName evidence="4">VWA domain-containing protein</fullName>
    </submittedName>
</protein>
<dbReference type="InterPro" id="IPR013694">
    <property type="entry name" value="VIT"/>
</dbReference>
<organism evidence="4 5">
    <name type="scientific">Phototrophicus methaneseepsis</name>
    <dbReference type="NCBI Taxonomy" id="2710758"/>
    <lineage>
        <taxon>Bacteria</taxon>
        <taxon>Bacillati</taxon>
        <taxon>Chloroflexota</taxon>
        <taxon>Candidatus Thermofontia</taxon>
        <taxon>Phototrophicales</taxon>
        <taxon>Phototrophicaceae</taxon>
        <taxon>Phototrophicus</taxon>
    </lineage>
</organism>
<dbReference type="InterPro" id="IPR036465">
    <property type="entry name" value="vWFA_dom_sf"/>
</dbReference>
<dbReference type="PROSITE" id="PS51468">
    <property type="entry name" value="VIT"/>
    <property type="match status" value="1"/>
</dbReference>
<name>A0A7S8IFF4_9CHLR</name>
<evidence type="ECO:0000256" key="1">
    <source>
        <dbReference type="SAM" id="SignalP"/>
    </source>
</evidence>
<sequence>MSVFKKFRKVPFFLLLSLLLVGSVLPAAAQGFIVPCCGVETDPNWLTIDYHRVDVSIEEQIAHTLVEMQFTNDGEMLAEGTFIFPLPQGASVDRLTMYVDGTAIDAKILPADEARAIYDEIVRQYRDPALLEYVGQDVIQASVFPIPPGESRKIEISYDQLLELDNGLLHYVYPLNTSGTAARFIEQMSIRVSVEDDNAISNIYSPSHNIALNRPDDNHFSVGFEQNNFTPDADFSLYYGLRQDAIDMNLLSYRESATEDGFFMLMVQPPVTVDESAIVPKDVVIVLDQSGSMEGTKWQQAREATNTVLRSLNPQDRFNVVAFSTGWRIYGNDLLPADEAEGAADWVNGLWAEGGTDINGALETALGFADERPMTVLFMTDGLATEGITETNAILENLSALAAPNVRIFTFGVGDDVDTFLLDALVRDFRGAGSYVRPTERIDEEVASLYNKISAPVMTDISLQIDGVVAELMYPQQLPDLFAGEQVTIIGRYRGEAANATITMTGKVNGQQQTITLSDPNFRQTAGGESFLARLWATRRIGDLLNTIRLNGESDELVDSVVNLSIRYGIITPYTSFLIEEDDILSEQGRTQAMETFGEEAEEMARNFTGASAVDAADAAMDMQSANVVPAAPTMSRSGNGAGGVASEPSVDEIDADVTLGYIQNPLQQVAGKTFILQGDVWTDTTFSPDTMETTDIIFLSDAYFDLLEQFPEAGQYLALGEQIIVVLDGTAYRITGE</sequence>
<feature type="chain" id="PRO_5032777449" evidence="1">
    <location>
        <begin position="30"/>
        <end position="738"/>
    </location>
</feature>
<dbReference type="PANTHER" id="PTHR45737:SF6">
    <property type="entry name" value="VON WILLEBRAND FACTOR A DOMAIN-CONTAINING PROTEIN 5A"/>
    <property type="match status" value="1"/>
</dbReference>
<dbReference type="SMART" id="SM00609">
    <property type="entry name" value="VIT"/>
    <property type="match status" value="1"/>
</dbReference>
<evidence type="ECO:0000313" key="4">
    <source>
        <dbReference type="EMBL" id="QPC83532.1"/>
    </source>
</evidence>
<dbReference type="PROSITE" id="PS50234">
    <property type="entry name" value="VWFA"/>
    <property type="match status" value="1"/>
</dbReference>
<dbReference type="Proteomes" id="UP000594468">
    <property type="component" value="Chromosome"/>
</dbReference>
<dbReference type="InterPro" id="IPR002035">
    <property type="entry name" value="VWF_A"/>
</dbReference>
<accession>A0A7S8IFF4</accession>
<feature type="signal peptide" evidence="1">
    <location>
        <begin position="1"/>
        <end position="29"/>
    </location>
</feature>
<dbReference type="SMART" id="SM00327">
    <property type="entry name" value="VWA"/>
    <property type="match status" value="1"/>
</dbReference>
<dbReference type="EMBL" id="CP062983">
    <property type="protein sequence ID" value="QPC83532.1"/>
    <property type="molecule type" value="Genomic_DNA"/>
</dbReference>
<dbReference type="SUPFAM" id="SSF53300">
    <property type="entry name" value="vWA-like"/>
    <property type="match status" value="1"/>
</dbReference>
<reference evidence="4 5" key="1">
    <citation type="submission" date="2020-02" db="EMBL/GenBank/DDBJ databases">
        <authorList>
            <person name="Zheng R.K."/>
            <person name="Sun C.M."/>
        </authorList>
    </citation>
    <scope>NUCLEOTIDE SEQUENCE [LARGE SCALE GENOMIC DNA]</scope>
    <source>
        <strain evidence="5">rifampicinis</strain>
    </source>
</reference>
<evidence type="ECO:0000259" key="2">
    <source>
        <dbReference type="PROSITE" id="PS50234"/>
    </source>
</evidence>
<gene>
    <name evidence="4" type="ORF">G4Y79_03875</name>
</gene>
<proteinExistence type="predicted"/>